<dbReference type="STRING" id="121845.A0A3Q0IVG5"/>
<keyword evidence="1" id="KW-0472">Membrane</keyword>
<dbReference type="KEGG" id="dci:103510390"/>
<dbReference type="GeneID" id="103510390"/>
<proteinExistence type="predicted"/>
<evidence type="ECO:0000313" key="2">
    <source>
        <dbReference type="Proteomes" id="UP000079169"/>
    </source>
</evidence>
<sequence length="341" mass="36881">MSPKTFQHILLCVTINLALVCLASGKNINLATDNDIVNSNKLSDDKSSGFIVGNEIKVLYKLYEQCRLTNKDLVLCLKLKLINAIDKLNNNKNIEVLRGIYLVKDSSDEVANSTGASGADEQRSAGSVDSAINEKIYDFFKSRSLSLKLFELDNQEDADNQVSERKKKDKGSGWMLWPFLMGGMMIPLSFMALALLAGKALILAKLALALSAIIALKKLSSHGGGGGSGHDSYQNRLWMLWPFLMGGMMIPLSFMALALLAGKALILAKLALALSAIIALKKLSSHGGGGGSGHDSYQVVSHGAGTHYRRSLPMEDLQAQNLAYRAYLADVTELSSPDKTE</sequence>
<dbReference type="PANTHER" id="PTHR21879:SF14">
    <property type="entry name" value="OSIRIS 8"/>
    <property type="match status" value="1"/>
</dbReference>
<name>A0A3Q0IVG5_DIACI</name>
<dbReference type="Proteomes" id="UP000079169">
    <property type="component" value="Unplaced"/>
</dbReference>
<dbReference type="RefSeq" id="XP_026680244.1">
    <property type="nucleotide sequence ID" value="XM_026824443.1"/>
</dbReference>
<feature type="transmembrane region" description="Helical" evidence="1">
    <location>
        <begin position="174"/>
        <end position="194"/>
    </location>
</feature>
<dbReference type="PANTHER" id="PTHR21879">
    <property type="entry name" value="FI03362P-RELATED-RELATED"/>
    <property type="match status" value="1"/>
</dbReference>
<evidence type="ECO:0000256" key="1">
    <source>
        <dbReference type="SAM" id="Phobius"/>
    </source>
</evidence>
<dbReference type="PaxDb" id="121845-A0A3Q0IVG5"/>
<dbReference type="Pfam" id="PF07898">
    <property type="entry name" value="DUF1676"/>
    <property type="match status" value="2"/>
</dbReference>
<dbReference type="GO" id="GO:0016020">
    <property type="term" value="C:membrane"/>
    <property type="evidence" value="ECO:0007669"/>
    <property type="project" value="TreeGrafter"/>
</dbReference>
<dbReference type="InterPro" id="IPR012464">
    <property type="entry name" value="DUF1676"/>
</dbReference>
<feature type="transmembrane region" description="Helical" evidence="1">
    <location>
        <begin position="6"/>
        <end position="25"/>
    </location>
</feature>
<keyword evidence="1" id="KW-0812">Transmembrane</keyword>
<feature type="transmembrane region" description="Helical" evidence="1">
    <location>
        <begin position="237"/>
        <end position="258"/>
    </location>
</feature>
<dbReference type="AlphaFoldDB" id="A0A3Q0IVG5"/>
<accession>A0A3Q0IVG5</accession>
<evidence type="ECO:0000313" key="3">
    <source>
        <dbReference type="RefSeq" id="XP_026680244.1"/>
    </source>
</evidence>
<gene>
    <name evidence="3" type="primary">LOC103510390</name>
</gene>
<keyword evidence="2" id="KW-1185">Reference proteome</keyword>
<organism evidence="2 3">
    <name type="scientific">Diaphorina citri</name>
    <name type="common">Asian citrus psyllid</name>
    <dbReference type="NCBI Taxonomy" id="121845"/>
    <lineage>
        <taxon>Eukaryota</taxon>
        <taxon>Metazoa</taxon>
        <taxon>Ecdysozoa</taxon>
        <taxon>Arthropoda</taxon>
        <taxon>Hexapoda</taxon>
        <taxon>Insecta</taxon>
        <taxon>Pterygota</taxon>
        <taxon>Neoptera</taxon>
        <taxon>Paraneoptera</taxon>
        <taxon>Hemiptera</taxon>
        <taxon>Sternorrhyncha</taxon>
        <taxon>Psylloidea</taxon>
        <taxon>Psyllidae</taxon>
        <taxon>Diaphorininae</taxon>
        <taxon>Diaphorina</taxon>
    </lineage>
</organism>
<keyword evidence="1" id="KW-1133">Transmembrane helix</keyword>
<reference evidence="3" key="1">
    <citation type="submission" date="2025-08" db="UniProtKB">
        <authorList>
            <consortium name="RefSeq"/>
        </authorList>
    </citation>
    <scope>IDENTIFICATION</scope>
</reference>
<protein>
    <submittedName>
        <fullName evidence="3">Uncharacterized protein LOC103510390</fullName>
    </submittedName>
</protein>